<organism evidence="11 12">
    <name type="scientific">Paracoccus aminophilus JCM 7686</name>
    <dbReference type="NCBI Taxonomy" id="1367847"/>
    <lineage>
        <taxon>Bacteria</taxon>
        <taxon>Pseudomonadati</taxon>
        <taxon>Pseudomonadota</taxon>
        <taxon>Alphaproteobacteria</taxon>
        <taxon>Rhodobacterales</taxon>
        <taxon>Paracoccaceae</taxon>
        <taxon>Paracoccus</taxon>
    </lineage>
</organism>
<dbReference type="PATRIC" id="fig|1367847.3.peg.4066"/>
<dbReference type="GO" id="GO:0043190">
    <property type="term" value="C:ATP-binding cassette (ABC) transporter complex"/>
    <property type="evidence" value="ECO:0007669"/>
    <property type="project" value="InterPro"/>
</dbReference>
<evidence type="ECO:0000256" key="5">
    <source>
        <dbReference type="ARBA" id="ARBA00022519"/>
    </source>
</evidence>
<feature type="transmembrane region" description="Helical" evidence="9">
    <location>
        <begin position="91"/>
        <end position="109"/>
    </location>
</feature>
<dbReference type="InterPro" id="IPR035906">
    <property type="entry name" value="MetI-like_sf"/>
</dbReference>
<evidence type="ECO:0000256" key="4">
    <source>
        <dbReference type="ARBA" id="ARBA00022475"/>
    </source>
</evidence>
<proteinExistence type="inferred from homology"/>
<dbReference type="NCBIfam" id="TIGR01726">
    <property type="entry name" value="HEQRo_perm_3TM"/>
    <property type="match status" value="1"/>
</dbReference>
<evidence type="ECO:0000256" key="2">
    <source>
        <dbReference type="ARBA" id="ARBA00010072"/>
    </source>
</evidence>
<comment type="similarity">
    <text evidence="2">Belongs to the binding-protein-dependent transport system permease family. HisMQ subfamily.</text>
</comment>
<evidence type="ECO:0000256" key="9">
    <source>
        <dbReference type="RuleBase" id="RU363032"/>
    </source>
</evidence>
<dbReference type="CDD" id="cd06261">
    <property type="entry name" value="TM_PBP2"/>
    <property type="match status" value="1"/>
</dbReference>
<keyword evidence="6 9" id="KW-0812">Transmembrane</keyword>
<evidence type="ECO:0000256" key="1">
    <source>
        <dbReference type="ARBA" id="ARBA00004429"/>
    </source>
</evidence>
<sequence>MFFNYALTILAAGGLTLVLAVGALVLASIMGLALAFAKLSRRPWLRRLAQAYTFIIRGIPDLVLILLAFYSLPALLNQLIAAVGINGRVEFPPFGAGMVTLGVIFSAYMTETFKSGLMNIPRGQLEAAHAFGIHPVRIFWRITLPQLAQLALPGFTNNWLVLVKATALVSLIGLQDVMFRAKGAAEATGQPFTYYLLAGGFYLAVTLVSTGGLMVLARRLEKTIHAGRT</sequence>
<evidence type="ECO:0000313" key="11">
    <source>
        <dbReference type="EMBL" id="AGT11106.1"/>
    </source>
</evidence>
<dbReference type="KEGG" id="pami:JCM7686_pAMI5p040"/>
<dbReference type="InterPro" id="IPR000515">
    <property type="entry name" value="MetI-like"/>
</dbReference>
<dbReference type="EMBL" id="CP006653">
    <property type="protein sequence ID" value="AGT11106.1"/>
    <property type="molecule type" value="Genomic_DNA"/>
</dbReference>
<dbReference type="InterPro" id="IPR010065">
    <property type="entry name" value="AA_ABC_transptr_permease_3TM"/>
</dbReference>
<dbReference type="InterPro" id="IPR051613">
    <property type="entry name" value="ABC_transp_permease_HisMQ"/>
</dbReference>
<feature type="transmembrane region" description="Helical" evidence="9">
    <location>
        <begin position="6"/>
        <end position="37"/>
    </location>
</feature>
<keyword evidence="8 9" id="KW-0472">Membrane</keyword>
<dbReference type="OrthoDB" id="9808674at2"/>
<dbReference type="HOGENOM" id="CLU_019602_1_4_5"/>
<evidence type="ECO:0000256" key="6">
    <source>
        <dbReference type="ARBA" id="ARBA00022692"/>
    </source>
</evidence>
<dbReference type="Pfam" id="PF00528">
    <property type="entry name" value="BPD_transp_1"/>
    <property type="match status" value="1"/>
</dbReference>
<evidence type="ECO:0000259" key="10">
    <source>
        <dbReference type="PROSITE" id="PS50928"/>
    </source>
</evidence>
<feature type="transmembrane region" description="Helical" evidence="9">
    <location>
        <begin position="150"/>
        <end position="174"/>
    </location>
</feature>
<keyword evidence="12" id="KW-1185">Reference proteome</keyword>
<dbReference type="RefSeq" id="WP_020952878.1">
    <property type="nucleotide sequence ID" value="NC_022043.1"/>
</dbReference>
<accession>S5Z107</accession>
<dbReference type="Proteomes" id="UP000015480">
    <property type="component" value="Plasmid pAMI5"/>
</dbReference>
<keyword evidence="4" id="KW-1003">Cell membrane</keyword>
<dbReference type="PANTHER" id="PTHR30133">
    <property type="entry name" value="CATIONIC AMINO ACID TRANSPORTER, MEMBRANE COMPONENT"/>
    <property type="match status" value="1"/>
</dbReference>
<dbReference type="Gene3D" id="1.10.3720.10">
    <property type="entry name" value="MetI-like"/>
    <property type="match status" value="1"/>
</dbReference>
<keyword evidence="3 9" id="KW-0813">Transport</keyword>
<dbReference type="PROSITE" id="PS50928">
    <property type="entry name" value="ABC_TM1"/>
    <property type="match status" value="1"/>
</dbReference>
<evidence type="ECO:0000256" key="3">
    <source>
        <dbReference type="ARBA" id="ARBA00022448"/>
    </source>
</evidence>
<reference evidence="11 12" key="1">
    <citation type="journal article" date="2014" name="BMC Genomics">
        <title>Architecture and functions of a multipartite genome of the methylotrophic bacterium Paracoccus aminophilus JCM 7686, containing primary and secondary chromids.</title>
        <authorList>
            <person name="Dziewit L."/>
            <person name="Czarnecki J."/>
            <person name="Wibberg D."/>
            <person name="Radlinska M."/>
            <person name="Mrozek P."/>
            <person name="Szymczak M."/>
            <person name="Schluter A."/>
            <person name="Puhler A."/>
            <person name="Bartosik D."/>
        </authorList>
    </citation>
    <scope>NUCLEOTIDE SEQUENCE [LARGE SCALE GENOMIC DNA]</scope>
    <source>
        <strain evidence="11">JCM 7686</strain>
        <plasmid evidence="12">Plasmid pAMI5</plasmid>
    </source>
</reference>
<dbReference type="GO" id="GO:0022857">
    <property type="term" value="F:transmembrane transporter activity"/>
    <property type="evidence" value="ECO:0007669"/>
    <property type="project" value="InterPro"/>
</dbReference>
<feature type="transmembrane region" description="Helical" evidence="9">
    <location>
        <begin position="49"/>
        <end position="71"/>
    </location>
</feature>
<dbReference type="AlphaFoldDB" id="S5Z107"/>
<evidence type="ECO:0000256" key="8">
    <source>
        <dbReference type="ARBA" id="ARBA00023136"/>
    </source>
</evidence>
<evidence type="ECO:0000256" key="7">
    <source>
        <dbReference type="ARBA" id="ARBA00022989"/>
    </source>
</evidence>
<keyword evidence="5" id="KW-0997">Cell inner membrane</keyword>
<evidence type="ECO:0000313" key="12">
    <source>
        <dbReference type="Proteomes" id="UP000015480"/>
    </source>
</evidence>
<gene>
    <name evidence="11" type="ORF">JCM7686_pAMI5p040</name>
</gene>
<feature type="transmembrane region" description="Helical" evidence="9">
    <location>
        <begin position="194"/>
        <end position="216"/>
    </location>
</feature>
<dbReference type="SUPFAM" id="SSF161098">
    <property type="entry name" value="MetI-like"/>
    <property type="match status" value="1"/>
</dbReference>
<feature type="domain" description="ABC transmembrane type-1" evidence="10">
    <location>
        <begin position="13"/>
        <end position="214"/>
    </location>
</feature>
<protein>
    <submittedName>
        <fullName evidence="11">ABC-type amino acid transport system, permease component</fullName>
    </submittedName>
</protein>
<keyword evidence="11" id="KW-0614">Plasmid</keyword>
<name>S5Z107_PARAH</name>
<keyword evidence="7 9" id="KW-1133">Transmembrane helix</keyword>
<geneLocation type="plasmid" evidence="11 12">
    <name>pAMI5</name>
</geneLocation>
<comment type="subcellular location">
    <subcellularLocation>
        <location evidence="1">Cell inner membrane</location>
        <topology evidence="1">Multi-pass membrane protein</topology>
    </subcellularLocation>
    <subcellularLocation>
        <location evidence="9">Cell membrane</location>
        <topology evidence="9">Multi-pass membrane protein</topology>
    </subcellularLocation>
</comment>